<keyword evidence="1" id="KW-0472">Membrane</keyword>
<feature type="transmembrane region" description="Helical" evidence="1">
    <location>
        <begin position="97"/>
        <end position="116"/>
    </location>
</feature>
<feature type="transmembrane region" description="Helical" evidence="1">
    <location>
        <begin position="30"/>
        <end position="52"/>
    </location>
</feature>
<protein>
    <recommendedName>
        <fullName evidence="4">DUF2214 domain-containing protein</fullName>
    </recommendedName>
</protein>
<keyword evidence="3" id="KW-1185">Reference proteome</keyword>
<name>A0A4D7BAZ3_9HYPH</name>
<accession>A0A4D7BAZ3</accession>
<feature type="transmembrane region" description="Helical" evidence="1">
    <location>
        <begin position="136"/>
        <end position="154"/>
    </location>
</feature>
<organism evidence="2 3">
    <name type="scientific">Phreatobacter stygius</name>
    <dbReference type="NCBI Taxonomy" id="1940610"/>
    <lineage>
        <taxon>Bacteria</taxon>
        <taxon>Pseudomonadati</taxon>
        <taxon>Pseudomonadota</taxon>
        <taxon>Alphaproteobacteria</taxon>
        <taxon>Hyphomicrobiales</taxon>
        <taxon>Phreatobacteraceae</taxon>
        <taxon>Phreatobacter</taxon>
    </lineage>
</organism>
<dbReference type="OrthoDB" id="8160265at2"/>
<evidence type="ECO:0000256" key="1">
    <source>
        <dbReference type="SAM" id="Phobius"/>
    </source>
</evidence>
<evidence type="ECO:0000313" key="3">
    <source>
        <dbReference type="Proteomes" id="UP000298781"/>
    </source>
</evidence>
<dbReference type="AlphaFoldDB" id="A0A4D7BAZ3"/>
<evidence type="ECO:0000313" key="2">
    <source>
        <dbReference type="EMBL" id="QCI67298.1"/>
    </source>
</evidence>
<keyword evidence="1" id="KW-1133">Transmembrane helix</keyword>
<sequence>MYLELLTSLEASALGHAARHSAWLFTLANLLHVLGAALLVGAIAVLDIKLIAARDAAIASTARVAIPLAVIGVLLQVPTGLILLAVEARALGQNPAFYAKMAFIAVAIVNLAAFHLRFGRDLWSGHALAGTRPHGLISLGAWVSTLLAGRMIAYL</sequence>
<dbReference type="EMBL" id="CP039690">
    <property type="protein sequence ID" value="QCI67298.1"/>
    <property type="molecule type" value="Genomic_DNA"/>
</dbReference>
<proteinExistence type="predicted"/>
<feature type="transmembrane region" description="Helical" evidence="1">
    <location>
        <begin position="64"/>
        <end position="85"/>
    </location>
</feature>
<keyword evidence="1" id="KW-0812">Transmembrane</keyword>
<evidence type="ECO:0008006" key="4">
    <source>
        <dbReference type="Google" id="ProtNLM"/>
    </source>
</evidence>
<dbReference type="Proteomes" id="UP000298781">
    <property type="component" value="Chromosome"/>
</dbReference>
<dbReference type="RefSeq" id="WP_136962729.1">
    <property type="nucleotide sequence ID" value="NZ_CP039690.1"/>
</dbReference>
<gene>
    <name evidence="2" type="ORF">E8M01_25565</name>
</gene>
<dbReference type="KEGG" id="pstg:E8M01_25565"/>
<reference evidence="2 3" key="1">
    <citation type="submission" date="2019-04" db="EMBL/GenBank/DDBJ databases">
        <title>Phreatobacter aquaticus sp. nov.</title>
        <authorList>
            <person name="Choi A."/>
        </authorList>
    </citation>
    <scope>NUCLEOTIDE SEQUENCE [LARGE SCALE GENOMIC DNA]</scope>
    <source>
        <strain evidence="2 3">KCTC 52518</strain>
    </source>
</reference>